<protein>
    <submittedName>
        <fullName evidence="19">Transporter substrate-binding domain-containing protein</fullName>
    </submittedName>
</protein>
<keyword evidence="20" id="KW-1185">Reference proteome</keyword>
<evidence type="ECO:0000256" key="14">
    <source>
        <dbReference type="RuleBase" id="RU003744"/>
    </source>
</evidence>
<keyword evidence="11" id="KW-0325">Glycoprotein</keyword>
<evidence type="ECO:0000256" key="1">
    <source>
        <dbReference type="ARBA" id="ARBA00004141"/>
    </source>
</evidence>
<evidence type="ECO:0000256" key="6">
    <source>
        <dbReference type="ARBA" id="ARBA00022729"/>
    </source>
</evidence>
<sequence>MKYLVKILAVMLVLPFFLANAARAESTIDAVMERGVLRVGFSTFVPWAMQDKNGEYIGFEIDVAKKLAEDLGVELQLVPTSWDGIIPALLANKFDVIIGGMGVTTKRNLTVNFTVPYDYNAMDITANKEKAGGLKSLADFNNKAVVVAVRNGSAGATFAKKFLPEATVRFFNEEAPAIQEVLSGRAFAFVSSRPLPTLEIAKNPDKLFRPFEIAEYKEPIGFAVRKGDFDTLNVFDNWILTMHGSGWLKERAEYWFMGTEWQELIPGD</sequence>
<evidence type="ECO:0000256" key="4">
    <source>
        <dbReference type="ARBA" id="ARBA00022448"/>
    </source>
</evidence>
<evidence type="ECO:0000256" key="13">
    <source>
        <dbReference type="ARBA" id="ARBA00023303"/>
    </source>
</evidence>
<keyword evidence="5" id="KW-0812">Transmembrane</keyword>
<evidence type="ECO:0000256" key="11">
    <source>
        <dbReference type="ARBA" id="ARBA00023180"/>
    </source>
</evidence>
<name>A0ABY5XZM0_9BACT</name>
<dbReference type="PANTHER" id="PTHR35936">
    <property type="entry name" value="MEMBRANE-BOUND LYTIC MUREIN TRANSGLYCOSYLASE F"/>
    <property type="match status" value="1"/>
</dbReference>
<comment type="similarity">
    <text evidence="3 14">Belongs to the bacterial solute-binding protein 3 family.</text>
</comment>
<evidence type="ECO:0000256" key="5">
    <source>
        <dbReference type="ARBA" id="ARBA00022692"/>
    </source>
</evidence>
<organism evidence="19 20">
    <name type="scientific">Taurinivorans muris</name>
    <dbReference type="NCBI Taxonomy" id="2787751"/>
    <lineage>
        <taxon>Bacteria</taxon>
        <taxon>Pseudomonadati</taxon>
        <taxon>Thermodesulfobacteriota</taxon>
        <taxon>Desulfovibrionia</taxon>
        <taxon>Desulfovibrionales</taxon>
        <taxon>Desulfovibrionaceae</taxon>
        <taxon>Taurinivorans</taxon>
    </lineage>
</organism>
<evidence type="ECO:0000256" key="2">
    <source>
        <dbReference type="ARBA" id="ARBA00004196"/>
    </source>
</evidence>
<comment type="subcellular location">
    <subcellularLocation>
        <location evidence="2">Cell envelope</location>
    </subcellularLocation>
    <subcellularLocation>
        <location evidence="1">Membrane</location>
        <topology evidence="1">Multi-pass membrane protein</topology>
    </subcellularLocation>
</comment>
<feature type="domain" description="Solute-binding protein family 3/N-terminal" evidence="16">
    <location>
        <begin position="36"/>
        <end position="258"/>
    </location>
</feature>
<dbReference type="RefSeq" id="WP_334314918.1">
    <property type="nucleotide sequence ID" value="NZ_CP065938.1"/>
</dbReference>
<dbReference type="CDD" id="cd13629">
    <property type="entry name" value="PBP2_Dsm1740"/>
    <property type="match status" value="1"/>
</dbReference>
<reference evidence="19" key="1">
    <citation type="submission" date="2020-12" db="EMBL/GenBank/DDBJ databases">
        <title>Taurinivorans muris gen. nov., sp. nov., fundamental and realized metabolic niche of a ubiquitous sulfidogenic bacterium in the murine intestine.</title>
        <authorList>
            <person name="Ye H."/>
            <person name="Hanson B.T."/>
            <person name="Loy A."/>
        </authorList>
    </citation>
    <scope>NUCLEOTIDE SEQUENCE</scope>
    <source>
        <strain evidence="19">LT0009</strain>
    </source>
</reference>
<gene>
    <name evidence="19" type="ORF">JBF11_07760</name>
</gene>
<keyword evidence="8" id="KW-0406">Ion transport</keyword>
<keyword evidence="9" id="KW-0472">Membrane</keyword>
<feature type="signal peptide" evidence="15">
    <location>
        <begin position="1"/>
        <end position="21"/>
    </location>
</feature>
<feature type="domain" description="Ionotropic glutamate receptor L-glutamate and glycine-binding" evidence="18">
    <location>
        <begin position="46"/>
        <end position="91"/>
    </location>
</feature>
<dbReference type="Pfam" id="PF00497">
    <property type="entry name" value="SBP_bac_3"/>
    <property type="match status" value="1"/>
</dbReference>
<feature type="chain" id="PRO_5046800795" evidence="15">
    <location>
        <begin position="22"/>
        <end position="268"/>
    </location>
</feature>
<evidence type="ECO:0000259" key="18">
    <source>
        <dbReference type="SMART" id="SM00918"/>
    </source>
</evidence>
<dbReference type="InterPro" id="IPR001638">
    <property type="entry name" value="Solute-binding_3/MltF_N"/>
</dbReference>
<dbReference type="SUPFAM" id="SSF53850">
    <property type="entry name" value="Periplasmic binding protein-like II"/>
    <property type="match status" value="1"/>
</dbReference>
<dbReference type="Gene3D" id="3.40.190.10">
    <property type="entry name" value="Periplasmic binding protein-like II"/>
    <property type="match status" value="2"/>
</dbReference>
<dbReference type="Proteomes" id="UP001058120">
    <property type="component" value="Chromosome"/>
</dbReference>
<dbReference type="InterPro" id="IPR001320">
    <property type="entry name" value="Iontro_rcpt_C"/>
</dbReference>
<evidence type="ECO:0000313" key="20">
    <source>
        <dbReference type="Proteomes" id="UP001058120"/>
    </source>
</evidence>
<evidence type="ECO:0000256" key="3">
    <source>
        <dbReference type="ARBA" id="ARBA00010333"/>
    </source>
</evidence>
<keyword evidence="13" id="KW-0407">Ion channel</keyword>
<evidence type="ECO:0000259" key="16">
    <source>
        <dbReference type="SMART" id="SM00062"/>
    </source>
</evidence>
<evidence type="ECO:0000256" key="8">
    <source>
        <dbReference type="ARBA" id="ARBA00023065"/>
    </source>
</evidence>
<dbReference type="InterPro" id="IPR018313">
    <property type="entry name" value="SBP_3_CS"/>
</dbReference>
<dbReference type="EMBL" id="CP065938">
    <property type="protein sequence ID" value="UWX05342.1"/>
    <property type="molecule type" value="Genomic_DNA"/>
</dbReference>
<dbReference type="SMART" id="SM00918">
    <property type="entry name" value="Lig_chan-Glu_bd"/>
    <property type="match status" value="1"/>
</dbReference>
<keyword evidence="12" id="KW-1071">Ligand-gated ion channel</keyword>
<evidence type="ECO:0000256" key="7">
    <source>
        <dbReference type="ARBA" id="ARBA00022989"/>
    </source>
</evidence>
<evidence type="ECO:0000256" key="15">
    <source>
        <dbReference type="SAM" id="SignalP"/>
    </source>
</evidence>
<evidence type="ECO:0000256" key="10">
    <source>
        <dbReference type="ARBA" id="ARBA00023170"/>
    </source>
</evidence>
<keyword evidence="6 15" id="KW-0732">Signal</keyword>
<dbReference type="SMART" id="SM00079">
    <property type="entry name" value="PBPe"/>
    <property type="match status" value="1"/>
</dbReference>
<dbReference type="InterPro" id="IPR019594">
    <property type="entry name" value="Glu/Gly-bd"/>
</dbReference>
<evidence type="ECO:0000256" key="9">
    <source>
        <dbReference type="ARBA" id="ARBA00023136"/>
    </source>
</evidence>
<keyword evidence="7" id="KW-1133">Transmembrane helix</keyword>
<keyword evidence="10" id="KW-0675">Receptor</keyword>
<keyword evidence="4" id="KW-0813">Transport</keyword>
<evidence type="ECO:0000256" key="12">
    <source>
        <dbReference type="ARBA" id="ARBA00023286"/>
    </source>
</evidence>
<evidence type="ECO:0000313" key="19">
    <source>
        <dbReference type="EMBL" id="UWX05342.1"/>
    </source>
</evidence>
<dbReference type="PROSITE" id="PS01039">
    <property type="entry name" value="SBP_BACTERIAL_3"/>
    <property type="match status" value="1"/>
</dbReference>
<feature type="domain" description="Ionotropic glutamate receptor C-terminal" evidence="17">
    <location>
        <begin position="38"/>
        <end position="258"/>
    </location>
</feature>
<accession>A0ABY5XZM0</accession>
<dbReference type="SMART" id="SM00062">
    <property type="entry name" value="PBPb"/>
    <property type="match status" value="1"/>
</dbReference>
<evidence type="ECO:0000259" key="17">
    <source>
        <dbReference type="SMART" id="SM00079"/>
    </source>
</evidence>
<dbReference type="PANTHER" id="PTHR35936:SF38">
    <property type="entry name" value="GLUTAMINE-BINDING PERIPLASMIC PROTEIN"/>
    <property type="match status" value="1"/>
</dbReference>
<proteinExistence type="inferred from homology"/>